<proteinExistence type="predicted"/>
<feature type="transmembrane region" description="Helical" evidence="1">
    <location>
        <begin position="83"/>
        <end position="102"/>
    </location>
</feature>
<dbReference type="EMBL" id="CP085043">
    <property type="protein sequence ID" value="UZF15309.1"/>
    <property type="molecule type" value="Genomic_DNA"/>
</dbReference>
<organism evidence="2">
    <name type="scientific">Ralstonia solanacearum</name>
    <name type="common">Pseudomonas solanacearum</name>
    <dbReference type="NCBI Taxonomy" id="305"/>
    <lineage>
        <taxon>Bacteria</taxon>
        <taxon>Pseudomonadati</taxon>
        <taxon>Pseudomonadota</taxon>
        <taxon>Betaproteobacteria</taxon>
        <taxon>Burkholderiales</taxon>
        <taxon>Burkholderiaceae</taxon>
        <taxon>Ralstonia</taxon>
        <taxon>Ralstonia solanacearum species complex</taxon>
    </lineage>
</organism>
<evidence type="ECO:0000313" key="2">
    <source>
        <dbReference type="EMBL" id="CUV58007.1"/>
    </source>
</evidence>
<evidence type="ECO:0000256" key="1">
    <source>
        <dbReference type="SAM" id="Phobius"/>
    </source>
</evidence>
<evidence type="ECO:0000313" key="3">
    <source>
        <dbReference type="EMBL" id="UZF15309.1"/>
    </source>
</evidence>
<reference evidence="2" key="1">
    <citation type="submission" date="2015-10" db="EMBL/GenBank/DDBJ databases">
        <authorList>
            <person name="Gilbert D.G."/>
        </authorList>
    </citation>
    <scope>NUCLEOTIDE SEQUENCE</scope>
    <source>
        <strain evidence="2">Phyl III-seqv23</strain>
    </source>
</reference>
<keyword evidence="1" id="KW-1133">Transmembrane helix</keyword>
<keyword evidence="1" id="KW-0472">Membrane</keyword>
<keyword evidence="1" id="KW-0812">Transmembrane</keyword>
<name>A0A0S4X3E5_RALSL</name>
<gene>
    <name evidence="3" type="ORF">LH706_02260</name>
    <name evidence="2" type="ORF">RUN215_v1_1650001</name>
</gene>
<reference evidence="3" key="2">
    <citation type="submission" date="2021-10" db="EMBL/GenBank/DDBJ databases">
        <title>Complete genome sequences of five Ralstonia solancearum strains isolated from sunflower.</title>
        <authorList>
            <person name="She X."/>
            <person name="He Z."/>
        </authorList>
    </citation>
    <scope>NUCLEOTIDE SEQUENCE</scope>
    <source>
        <strain evidence="3">RS638</strain>
    </source>
</reference>
<feature type="transmembrane region" description="Helical" evidence="1">
    <location>
        <begin position="26"/>
        <end position="46"/>
    </location>
</feature>
<sequence length="111" mass="12120">MSRTAALLSVSCPAYAEVSDKVPSIHALWLAGLAAGVACAVVGRFLRTLQWVLVPLAVLFFASLFSAIHALDVGAALYREQGAAYYAQAYLAFGLVLPGSWIDWRWSRRYQ</sequence>
<accession>A0A0S4X3E5</accession>
<evidence type="ECO:0008006" key="4">
    <source>
        <dbReference type="Google" id="ProtNLM"/>
    </source>
</evidence>
<feature type="transmembrane region" description="Helical" evidence="1">
    <location>
        <begin position="53"/>
        <end position="71"/>
    </location>
</feature>
<dbReference type="EMBL" id="LN899820">
    <property type="protein sequence ID" value="CUV58007.1"/>
    <property type="molecule type" value="Genomic_DNA"/>
</dbReference>
<protein>
    <recommendedName>
        <fullName evidence="4">Transmembrane protein</fullName>
    </recommendedName>
</protein>
<dbReference type="AlphaFoldDB" id="A0A0S4X3E5"/>